<dbReference type="InterPro" id="IPR037523">
    <property type="entry name" value="VOC_core"/>
</dbReference>
<keyword evidence="3" id="KW-0223">Dioxygenase</keyword>
<sequence length="137" mass="14879">MADRPRLSVTSVTVGSPDPRASARFWAQLLGHRITADDPPGPDEPAEGGWARVSPPAGVDGLTLAFEHERQWRPPVWPARPGEQLATQHVDVHVRDGDLDAAVAWAVACGARLAEHQPQDDVRVLFAPDGHPFCLFL</sequence>
<dbReference type="HOGENOM" id="CLU_108054_2_0_11"/>
<evidence type="ECO:0000313" key="3">
    <source>
        <dbReference type="EMBL" id="ADG73108.1"/>
    </source>
</evidence>
<feature type="domain" description="VOC" evidence="2">
    <location>
        <begin position="8"/>
        <end position="137"/>
    </location>
</feature>
<evidence type="ECO:0000313" key="4">
    <source>
        <dbReference type="Proteomes" id="UP000000849"/>
    </source>
</evidence>
<dbReference type="SUPFAM" id="SSF54593">
    <property type="entry name" value="Glyoxalase/Bleomycin resistance protein/Dihydroxybiphenyl dioxygenase"/>
    <property type="match status" value="1"/>
</dbReference>
<name>D5UGC5_CELFN</name>
<dbReference type="EMBL" id="CP001964">
    <property type="protein sequence ID" value="ADG73108.1"/>
    <property type="molecule type" value="Genomic_DNA"/>
</dbReference>
<dbReference type="STRING" id="446466.Cfla_0189"/>
<dbReference type="AlphaFoldDB" id="D5UGC5"/>
<dbReference type="eggNOG" id="COG0346">
    <property type="taxonomic scope" value="Bacteria"/>
</dbReference>
<dbReference type="InterPro" id="IPR029068">
    <property type="entry name" value="Glyas_Bleomycin-R_OHBP_Dase"/>
</dbReference>
<evidence type="ECO:0000259" key="2">
    <source>
        <dbReference type="PROSITE" id="PS51819"/>
    </source>
</evidence>
<dbReference type="Proteomes" id="UP000000849">
    <property type="component" value="Chromosome"/>
</dbReference>
<feature type="region of interest" description="Disordered" evidence="1">
    <location>
        <begin position="33"/>
        <end position="54"/>
    </location>
</feature>
<keyword evidence="4" id="KW-1185">Reference proteome</keyword>
<dbReference type="Gene3D" id="3.10.180.10">
    <property type="entry name" value="2,3-Dihydroxybiphenyl 1,2-Dioxygenase, domain 1"/>
    <property type="match status" value="1"/>
</dbReference>
<dbReference type="PROSITE" id="PS51819">
    <property type="entry name" value="VOC"/>
    <property type="match status" value="1"/>
</dbReference>
<dbReference type="Pfam" id="PF18029">
    <property type="entry name" value="Glyoxalase_6"/>
    <property type="match status" value="1"/>
</dbReference>
<dbReference type="KEGG" id="cfl:Cfla_0189"/>
<accession>D5UGC5</accession>
<dbReference type="PANTHER" id="PTHR35908">
    <property type="entry name" value="HYPOTHETICAL FUSION PROTEIN"/>
    <property type="match status" value="1"/>
</dbReference>
<evidence type="ECO:0000256" key="1">
    <source>
        <dbReference type="SAM" id="MobiDB-lite"/>
    </source>
</evidence>
<keyword evidence="3" id="KW-0560">Oxidoreductase</keyword>
<protein>
    <submittedName>
        <fullName evidence="3">Glyoxalase/bleomycin resistance protein/dioxygenase</fullName>
    </submittedName>
</protein>
<dbReference type="InterPro" id="IPR041581">
    <property type="entry name" value="Glyoxalase_6"/>
</dbReference>
<organism evidence="3 4">
    <name type="scientific">Cellulomonas flavigena (strain ATCC 482 / DSM 20109 / BCRC 11376 / JCM 18109 / NBRC 3775 / NCIMB 8073 / NRS 134)</name>
    <dbReference type="NCBI Taxonomy" id="446466"/>
    <lineage>
        <taxon>Bacteria</taxon>
        <taxon>Bacillati</taxon>
        <taxon>Actinomycetota</taxon>
        <taxon>Actinomycetes</taxon>
        <taxon>Micrococcales</taxon>
        <taxon>Cellulomonadaceae</taxon>
        <taxon>Cellulomonas</taxon>
    </lineage>
</organism>
<proteinExistence type="predicted"/>
<reference evidence="3 4" key="1">
    <citation type="journal article" date="2010" name="Stand. Genomic Sci.">
        <title>Complete genome sequence of Cellulomonas flavigena type strain (134).</title>
        <authorList>
            <person name="Abt B."/>
            <person name="Foster B."/>
            <person name="Lapidus A."/>
            <person name="Clum A."/>
            <person name="Sun H."/>
            <person name="Pukall R."/>
            <person name="Lucas S."/>
            <person name="Glavina Del Rio T."/>
            <person name="Nolan M."/>
            <person name="Tice H."/>
            <person name="Cheng J.F."/>
            <person name="Pitluck S."/>
            <person name="Liolios K."/>
            <person name="Ivanova N."/>
            <person name="Mavromatis K."/>
            <person name="Ovchinnikova G."/>
            <person name="Pati A."/>
            <person name="Goodwin L."/>
            <person name="Chen A."/>
            <person name="Palaniappan K."/>
            <person name="Land M."/>
            <person name="Hauser L."/>
            <person name="Chang Y.J."/>
            <person name="Jeffries C.D."/>
            <person name="Rohde M."/>
            <person name="Goker M."/>
            <person name="Woyke T."/>
            <person name="Bristow J."/>
            <person name="Eisen J.A."/>
            <person name="Markowitz V."/>
            <person name="Hugenholtz P."/>
            <person name="Kyrpides N.C."/>
            <person name="Klenk H.P."/>
        </authorList>
    </citation>
    <scope>NUCLEOTIDE SEQUENCE [LARGE SCALE GENOMIC DNA]</scope>
    <source>
        <strain evidence="4">ATCC 482 / DSM 20109 / BCRC 11376 / JCM 18109 / NBRC 3775 / NCIMB 8073 / NRS 134</strain>
    </source>
</reference>
<gene>
    <name evidence="3" type="ordered locus">Cfla_0189</name>
</gene>
<dbReference type="GO" id="GO:0051213">
    <property type="term" value="F:dioxygenase activity"/>
    <property type="evidence" value="ECO:0007669"/>
    <property type="project" value="UniProtKB-KW"/>
</dbReference>
<dbReference type="PANTHER" id="PTHR35908:SF1">
    <property type="entry name" value="CONSERVED PROTEIN"/>
    <property type="match status" value="1"/>
</dbReference>
<dbReference type="OrthoDB" id="1645442at2"/>
<dbReference type="RefSeq" id="WP_013115442.1">
    <property type="nucleotide sequence ID" value="NC_014151.1"/>
</dbReference>